<dbReference type="EMBL" id="JXTB01000120">
    <property type="protein sequence ID" value="PON61564.1"/>
    <property type="molecule type" value="Genomic_DNA"/>
</dbReference>
<gene>
    <name evidence="14" type="ORF">PanWU01x14_144800</name>
</gene>
<keyword evidence="11" id="KW-0675">Receptor</keyword>
<sequence length="294" mass="32435">MAENDIGGTIPPELGSLSQLAELDLSSNLLVGLIPKELRSFTSLLNLRLNDNQLSGGITFEFKSLTNLNYLDLSSNRLNDSIPGLVGNFLKTVNLSNNKFSKAIPIKLGSLVHLSLLDMSYNSLRGEIPWQMGTMQNLEALILSHNSLSGSIPATFHDMLGLLYVDISYNQLHGPVPNNTAFRNAPKEALQGNIGLCGNFGGLEPCQNNSKKHRKIAILIALPIVGAYLLQFVICVIAFFLGRKSKNQSQKTERDETRDGAVVFSVLNYDGRTMYEEIIRATNDFDHLITKKKK</sequence>
<keyword evidence="14" id="KW-0430">Lectin</keyword>
<dbReference type="STRING" id="3476.A0A2P5CKK2"/>
<dbReference type="FunFam" id="3.80.10.10:FF:000111">
    <property type="entry name" value="LRR receptor-like serine/threonine-protein kinase ERECTA"/>
    <property type="match status" value="1"/>
</dbReference>
<feature type="transmembrane region" description="Helical" evidence="13">
    <location>
        <begin position="216"/>
        <end position="241"/>
    </location>
</feature>
<dbReference type="SMART" id="SM00369">
    <property type="entry name" value="LRR_TYP"/>
    <property type="match status" value="3"/>
</dbReference>
<dbReference type="SUPFAM" id="SSF52058">
    <property type="entry name" value="L domain-like"/>
    <property type="match status" value="1"/>
</dbReference>
<reference evidence="15" key="1">
    <citation type="submission" date="2016-06" db="EMBL/GenBank/DDBJ databases">
        <title>Parallel loss of symbiosis genes in relatives of nitrogen-fixing non-legume Parasponia.</title>
        <authorList>
            <person name="Van Velzen R."/>
            <person name="Holmer R."/>
            <person name="Bu F."/>
            <person name="Rutten L."/>
            <person name="Van Zeijl A."/>
            <person name="Liu W."/>
            <person name="Santuari L."/>
            <person name="Cao Q."/>
            <person name="Sharma T."/>
            <person name="Shen D."/>
            <person name="Roswanjaya Y."/>
            <person name="Wardhani T."/>
            <person name="Kalhor M.S."/>
            <person name="Jansen J."/>
            <person name="Van den Hoogen J."/>
            <person name="Gungor B."/>
            <person name="Hartog M."/>
            <person name="Hontelez J."/>
            <person name="Verver J."/>
            <person name="Yang W.-C."/>
            <person name="Schijlen E."/>
            <person name="Repin R."/>
            <person name="Schilthuizen M."/>
            <person name="Schranz E."/>
            <person name="Heidstra R."/>
            <person name="Miyata K."/>
            <person name="Fedorova E."/>
            <person name="Kohlen W."/>
            <person name="Bisseling T."/>
            <person name="Smit S."/>
            <person name="Geurts R."/>
        </authorList>
    </citation>
    <scope>NUCLEOTIDE SEQUENCE [LARGE SCALE GENOMIC DNA]</scope>
    <source>
        <strain evidence="15">cv. WU1-14</strain>
    </source>
</reference>
<evidence type="ECO:0000256" key="6">
    <source>
        <dbReference type="ARBA" id="ARBA00022737"/>
    </source>
</evidence>
<protein>
    <submittedName>
        <fullName evidence="14">Concanavalin A-like lectin/glucanase domain containing protein</fullName>
    </submittedName>
</protein>
<keyword evidence="3" id="KW-0433">Leucine-rich repeat</keyword>
<evidence type="ECO:0000256" key="2">
    <source>
        <dbReference type="ARBA" id="ARBA00009592"/>
    </source>
</evidence>
<evidence type="ECO:0000256" key="8">
    <source>
        <dbReference type="ARBA" id="ARBA00022840"/>
    </source>
</evidence>
<keyword evidence="7" id="KW-0547">Nucleotide-binding</keyword>
<keyword evidence="8" id="KW-0067">ATP-binding</keyword>
<evidence type="ECO:0000256" key="9">
    <source>
        <dbReference type="ARBA" id="ARBA00022989"/>
    </source>
</evidence>
<evidence type="ECO:0000256" key="5">
    <source>
        <dbReference type="ARBA" id="ARBA00022729"/>
    </source>
</evidence>
<dbReference type="Gene3D" id="3.80.10.10">
    <property type="entry name" value="Ribonuclease Inhibitor"/>
    <property type="match status" value="1"/>
</dbReference>
<dbReference type="GO" id="GO:0016020">
    <property type="term" value="C:membrane"/>
    <property type="evidence" value="ECO:0007669"/>
    <property type="project" value="UniProtKB-SubCell"/>
</dbReference>
<evidence type="ECO:0000256" key="13">
    <source>
        <dbReference type="SAM" id="Phobius"/>
    </source>
</evidence>
<dbReference type="InterPro" id="IPR032675">
    <property type="entry name" value="LRR_dom_sf"/>
</dbReference>
<dbReference type="GO" id="GO:0030246">
    <property type="term" value="F:carbohydrate binding"/>
    <property type="evidence" value="ECO:0007669"/>
    <property type="project" value="UniProtKB-KW"/>
</dbReference>
<dbReference type="PRINTS" id="PR00019">
    <property type="entry name" value="LEURICHRPT"/>
</dbReference>
<dbReference type="PANTHER" id="PTHR48053:SF163">
    <property type="entry name" value="MDIS1-INTERACTING RECEPTOR LIKE KINASE 2-LIKE"/>
    <property type="match status" value="1"/>
</dbReference>
<dbReference type="PROSITE" id="PS51450">
    <property type="entry name" value="LRR"/>
    <property type="match status" value="1"/>
</dbReference>
<accession>A0A2P5CKK2</accession>
<keyword evidence="4 13" id="KW-0812">Transmembrane</keyword>
<organism evidence="14 15">
    <name type="scientific">Parasponia andersonii</name>
    <name type="common">Sponia andersonii</name>
    <dbReference type="NCBI Taxonomy" id="3476"/>
    <lineage>
        <taxon>Eukaryota</taxon>
        <taxon>Viridiplantae</taxon>
        <taxon>Streptophyta</taxon>
        <taxon>Embryophyta</taxon>
        <taxon>Tracheophyta</taxon>
        <taxon>Spermatophyta</taxon>
        <taxon>Magnoliopsida</taxon>
        <taxon>eudicotyledons</taxon>
        <taxon>Gunneridae</taxon>
        <taxon>Pentapetalae</taxon>
        <taxon>rosids</taxon>
        <taxon>fabids</taxon>
        <taxon>Rosales</taxon>
        <taxon>Cannabaceae</taxon>
        <taxon>Parasponia</taxon>
    </lineage>
</organism>
<keyword evidence="10 13" id="KW-0472">Membrane</keyword>
<comment type="similarity">
    <text evidence="2">Belongs to the RLP family.</text>
</comment>
<dbReference type="AlphaFoldDB" id="A0A2P5CKK2"/>
<keyword evidence="6" id="KW-0677">Repeat</keyword>
<dbReference type="InterPro" id="IPR051716">
    <property type="entry name" value="Plant_RL_S/T_kinase"/>
</dbReference>
<keyword evidence="5" id="KW-0732">Signal</keyword>
<keyword evidence="15" id="KW-1185">Reference proteome</keyword>
<evidence type="ECO:0000313" key="14">
    <source>
        <dbReference type="EMBL" id="PON61564.1"/>
    </source>
</evidence>
<dbReference type="InterPro" id="IPR003591">
    <property type="entry name" value="Leu-rich_rpt_typical-subtyp"/>
</dbReference>
<evidence type="ECO:0000256" key="4">
    <source>
        <dbReference type="ARBA" id="ARBA00022692"/>
    </source>
</evidence>
<dbReference type="PANTHER" id="PTHR48053">
    <property type="entry name" value="LEUCINE RICH REPEAT FAMILY PROTEIN, EXPRESSED"/>
    <property type="match status" value="1"/>
</dbReference>
<name>A0A2P5CKK2_PARAD</name>
<keyword evidence="9 13" id="KW-1133">Transmembrane helix</keyword>
<evidence type="ECO:0000256" key="7">
    <source>
        <dbReference type="ARBA" id="ARBA00022741"/>
    </source>
</evidence>
<comment type="subcellular location">
    <subcellularLocation>
        <location evidence="1">Membrane</location>
        <topology evidence="1">Single-pass type I membrane protein</topology>
    </subcellularLocation>
</comment>
<dbReference type="GO" id="GO:0005524">
    <property type="term" value="F:ATP binding"/>
    <property type="evidence" value="ECO:0007669"/>
    <property type="project" value="UniProtKB-KW"/>
</dbReference>
<evidence type="ECO:0000256" key="1">
    <source>
        <dbReference type="ARBA" id="ARBA00004479"/>
    </source>
</evidence>
<evidence type="ECO:0000256" key="10">
    <source>
        <dbReference type="ARBA" id="ARBA00023136"/>
    </source>
</evidence>
<dbReference type="OrthoDB" id="1164858at2759"/>
<comment type="caution">
    <text evidence="14">The sequence shown here is derived from an EMBL/GenBank/DDBJ whole genome shotgun (WGS) entry which is preliminary data.</text>
</comment>
<keyword evidence="12" id="KW-0325">Glycoprotein</keyword>
<evidence type="ECO:0000256" key="11">
    <source>
        <dbReference type="ARBA" id="ARBA00023170"/>
    </source>
</evidence>
<evidence type="ECO:0000313" key="15">
    <source>
        <dbReference type="Proteomes" id="UP000237105"/>
    </source>
</evidence>
<dbReference type="Proteomes" id="UP000237105">
    <property type="component" value="Unassembled WGS sequence"/>
</dbReference>
<dbReference type="Pfam" id="PF00560">
    <property type="entry name" value="LRR_1"/>
    <property type="match status" value="5"/>
</dbReference>
<proteinExistence type="inferred from homology"/>
<dbReference type="InterPro" id="IPR001611">
    <property type="entry name" value="Leu-rich_rpt"/>
</dbReference>
<evidence type="ECO:0000256" key="3">
    <source>
        <dbReference type="ARBA" id="ARBA00022614"/>
    </source>
</evidence>
<evidence type="ECO:0000256" key="12">
    <source>
        <dbReference type="ARBA" id="ARBA00023180"/>
    </source>
</evidence>
<dbReference type="FunFam" id="3.80.10.10:FF:000383">
    <property type="entry name" value="Leucine-rich repeat receptor protein kinase EMS1"/>
    <property type="match status" value="1"/>
</dbReference>